<dbReference type="EMBL" id="VFOV01000001">
    <property type="protein sequence ID" value="TQL69528.1"/>
    <property type="molecule type" value="Genomic_DNA"/>
</dbReference>
<dbReference type="Proteomes" id="UP000320209">
    <property type="component" value="Unassembled WGS sequence"/>
</dbReference>
<keyword evidence="2" id="KW-1185">Reference proteome</keyword>
<name>A0A543AA96_9ACTN</name>
<protein>
    <submittedName>
        <fullName evidence="1">Uncharacterized protein</fullName>
    </submittedName>
</protein>
<accession>A0A543AA96</accession>
<dbReference type="AlphaFoldDB" id="A0A543AA96"/>
<dbReference type="RefSeq" id="WP_141781394.1">
    <property type="nucleotide sequence ID" value="NZ_VFOV01000001.1"/>
</dbReference>
<dbReference type="OrthoDB" id="3789634at2"/>
<proteinExistence type="predicted"/>
<reference evidence="1 2" key="1">
    <citation type="submission" date="2019-06" db="EMBL/GenBank/DDBJ databases">
        <title>Sequencing the genomes of 1000 actinobacteria strains.</title>
        <authorList>
            <person name="Klenk H.-P."/>
        </authorList>
    </citation>
    <scope>NUCLEOTIDE SEQUENCE [LARGE SCALE GENOMIC DNA]</scope>
    <source>
        <strain evidence="1 2">DSM 25218</strain>
    </source>
</reference>
<evidence type="ECO:0000313" key="2">
    <source>
        <dbReference type="Proteomes" id="UP000320209"/>
    </source>
</evidence>
<gene>
    <name evidence="1" type="ORF">FB381_3438</name>
</gene>
<evidence type="ECO:0000313" key="1">
    <source>
        <dbReference type="EMBL" id="TQL69528.1"/>
    </source>
</evidence>
<organism evidence="1 2">
    <name type="scientific">Nocardioides albertanoniae</name>
    <dbReference type="NCBI Taxonomy" id="1175486"/>
    <lineage>
        <taxon>Bacteria</taxon>
        <taxon>Bacillati</taxon>
        <taxon>Actinomycetota</taxon>
        <taxon>Actinomycetes</taxon>
        <taxon>Propionibacteriales</taxon>
        <taxon>Nocardioidaceae</taxon>
        <taxon>Nocardioides</taxon>
    </lineage>
</organism>
<sequence>MSTNIVPARTMAQVAVLFAARIAGRGVGPILRPIRMLLAWPVTSQAGARDNARVAEEEMLMRRTEREEVTHYLELLASERMPV</sequence>
<comment type="caution">
    <text evidence="1">The sequence shown here is derived from an EMBL/GenBank/DDBJ whole genome shotgun (WGS) entry which is preliminary data.</text>
</comment>